<dbReference type="PROSITE" id="PS51078">
    <property type="entry name" value="ICLR_ED"/>
    <property type="match status" value="1"/>
</dbReference>
<dbReference type="GO" id="GO:0003700">
    <property type="term" value="F:DNA-binding transcription factor activity"/>
    <property type="evidence" value="ECO:0007669"/>
    <property type="project" value="TreeGrafter"/>
</dbReference>
<evidence type="ECO:0000259" key="4">
    <source>
        <dbReference type="PROSITE" id="PS51077"/>
    </source>
</evidence>
<dbReference type="InterPro" id="IPR005471">
    <property type="entry name" value="Tscrpt_reg_IclR_N"/>
</dbReference>
<dbReference type="Pfam" id="PF01614">
    <property type="entry name" value="IclR_C"/>
    <property type="match status" value="1"/>
</dbReference>
<dbReference type="Pfam" id="PF09339">
    <property type="entry name" value="HTH_IclR"/>
    <property type="match status" value="1"/>
</dbReference>
<evidence type="ECO:0000313" key="6">
    <source>
        <dbReference type="EMBL" id="MVQ31693.1"/>
    </source>
</evidence>
<dbReference type="Gene3D" id="1.10.10.10">
    <property type="entry name" value="Winged helix-like DNA-binding domain superfamily/Winged helix DNA-binding domain"/>
    <property type="match status" value="1"/>
</dbReference>
<dbReference type="InterPro" id="IPR029016">
    <property type="entry name" value="GAF-like_dom_sf"/>
</dbReference>
<dbReference type="InterPro" id="IPR036388">
    <property type="entry name" value="WH-like_DNA-bd_sf"/>
</dbReference>
<comment type="caution">
    <text evidence="6">The sequence shown here is derived from an EMBL/GenBank/DDBJ whole genome shotgun (WGS) entry which is preliminary data.</text>
</comment>
<reference evidence="6 7" key="1">
    <citation type="submission" date="2019-12" db="EMBL/GenBank/DDBJ databases">
        <authorList>
            <person name="Huq M.A."/>
        </authorList>
    </citation>
    <scope>NUCLEOTIDE SEQUENCE [LARGE SCALE GENOMIC DNA]</scope>
    <source>
        <strain evidence="6 7">MAH-25</strain>
    </source>
</reference>
<keyword evidence="3" id="KW-0804">Transcription</keyword>
<dbReference type="GO" id="GO:0003677">
    <property type="term" value="F:DNA binding"/>
    <property type="evidence" value="ECO:0007669"/>
    <property type="project" value="UniProtKB-KW"/>
</dbReference>
<accession>A0A6N8J0B3</accession>
<evidence type="ECO:0000256" key="1">
    <source>
        <dbReference type="ARBA" id="ARBA00023015"/>
    </source>
</evidence>
<dbReference type="PROSITE" id="PS51077">
    <property type="entry name" value="HTH_ICLR"/>
    <property type="match status" value="1"/>
</dbReference>
<dbReference type="SMART" id="SM00346">
    <property type="entry name" value="HTH_ICLR"/>
    <property type="match status" value="1"/>
</dbReference>
<dbReference type="InterPro" id="IPR014757">
    <property type="entry name" value="Tscrpt_reg_IclR_C"/>
</dbReference>
<keyword evidence="7" id="KW-1185">Reference proteome</keyword>
<dbReference type="EMBL" id="WSEL01000009">
    <property type="protein sequence ID" value="MVQ31693.1"/>
    <property type="molecule type" value="Genomic_DNA"/>
</dbReference>
<evidence type="ECO:0000259" key="5">
    <source>
        <dbReference type="PROSITE" id="PS51078"/>
    </source>
</evidence>
<dbReference type="RefSeq" id="WP_157399717.1">
    <property type="nucleotide sequence ID" value="NZ_WSEL01000009.1"/>
</dbReference>
<feature type="domain" description="IclR-ED" evidence="5">
    <location>
        <begin position="71"/>
        <end position="229"/>
    </location>
</feature>
<dbReference type="AlphaFoldDB" id="A0A6N8J0B3"/>
<feature type="domain" description="HTH iclR-type" evidence="4">
    <location>
        <begin position="9"/>
        <end position="70"/>
    </location>
</feature>
<name>A0A6N8J0B3_9BURK</name>
<evidence type="ECO:0000256" key="2">
    <source>
        <dbReference type="ARBA" id="ARBA00023125"/>
    </source>
</evidence>
<proteinExistence type="predicted"/>
<dbReference type="PANTHER" id="PTHR30136">
    <property type="entry name" value="HELIX-TURN-HELIX TRANSCRIPTIONAL REGULATOR, ICLR FAMILY"/>
    <property type="match status" value="1"/>
</dbReference>
<sequence length="247" mass="26562">MAELAGPMVEAVTRALAILDAFTIDDASLRLTELARRTALPKNSVLRLARTLAAGGYLSMTEQREWRLGPAAAWLGARYQVAFDLHNTIEPEMRSLAQATGRSVSYFVHDGHSRIRLLHVHGGDANAGVKRVGEPMPMDRGSPGQVLLAFSGRQGALYDTIRKHGYHLTIGEARRGRASVSAPVFGSRWTIVGAITIGVPAAEATESLLRGYVPALVAATTKLSRALAQDQASITKLKHSSAAWFPT</sequence>
<dbReference type="Proteomes" id="UP000469385">
    <property type="component" value="Unassembled WGS sequence"/>
</dbReference>
<dbReference type="InterPro" id="IPR050707">
    <property type="entry name" value="HTH_MetabolicPath_Reg"/>
</dbReference>
<dbReference type="PANTHER" id="PTHR30136:SF39">
    <property type="entry name" value="TRANSCRIPTIONAL REGULATORY PROTEIN"/>
    <property type="match status" value="1"/>
</dbReference>
<dbReference type="SUPFAM" id="SSF46785">
    <property type="entry name" value="Winged helix' DNA-binding domain"/>
    <property type="match status" value="1"/>
</dbReference>
<protein>
    <submittedName>
        <fullName evidence="6">Helix-turn-helix domain-containing protein</fullName>
    </submittedName>
</protein>
<evidence type="ECO:0000313" key="7">
    <source>
        <dbReference type="Proteomes" id="UP000469385"/>
    </source>
</evidence>
<gene>
    <name evidence="6" type="ORF">GON04_19705</name>
</gene>
<evidence type="ECO:0000256" key="3">
    <source>
        <dbReference type="ARBA" id="ARBA00023163"/>
    </source>
</evidence>
<keyword evidence="2" id="KW-0238">DNA-binding</keyword>
<organism evidence="6 7">
    <name type="scientific">Ramlibacter pinisoli</name>
    <dbReference type="NCBI Taxonomy" id="2682844"/>
    <lineage>
        <taxon>Bacteria</taxon>
        <taxon>Pseudomonadati</taxon>
        <taxon>Pseudomonadota</taxon>
        <taxon>Betaproteobacteria</taxon>
        <taxon>Burkholderiales</taxon>
        <taxon>Comamonadaceae</taxon>
        <taxon>Ramlibacter</taxon>
    </lineage>
</organism>
<dbReference type="SUPFAM" id="SSF55781">
    <property type="entry name" value="GAF domain-like"/>
    <property type="match status" value="1"/>
</dbReference>
<dbReference type="InterPro" id="IPR036390">
    <property type="entry name" value="WH_DNA-bd_sf"/>
</dbReference>
<dbReference type="GO" id="GO:0045892">
    <property type="term" value="P:negative regulation of DNA-templated transcription"/>
    <property type="evidence" value="ECO:0007669"/>
    <property type="project" value="TreeGrafter"/>
</dbReference>
<keyword evidence="1" id="KW-0805">Transcription regulation</keyword>
<dbReference type="Gene3D" id="3.30.450.40">
    <property type="match status" value="2"/>
</dbReference>